<protein>
    <recommendedName>
        <fullName evidence="2">Ferritin/DPS domain-containing protein</fullName>
    </recommendedName>
</protein>
<dbReference type="SUPFAM" id="SSF47240">
    <property type="entry name" value="Ferritin-like"/>
    <property type="match status" value="1"/>
</dbReference>
<keyword evidence="4" id="KW-1185">Reference proteome</keyword>
<evidence type="ECO:0000313" key="3">
    <source>
        <dbReference type="EMBL" id="KAG2186446.1"/>
    </source>
</evidence>
<evidence type="ECO:0000256" key="1">
    <source>
        <dbReference type="ARBA" id="ARBA00009497"/>
    </source>
</evidence>
<reference evidence="3" key="1">
    <citation type="submission" date="2020-12" db="EMBL/GenBank/DDBJ databases">
        <title>Metabolic potential, ecology and presence of endohyphal bacteria is reflected in genomic diversity of Mucoromycotina.</title>
        <authorList>
            <person name="Muszewska A."/>
            <person name="Okrasinska A."/>
            <person name="Steczkiewicz K."/>
            <person name="Drgas O."/>
            <person name="Orlowska M."/>
            <person name="Perlinska-Lenart U."/>
            <person name="Aleksandrzak-Piekarczyk T."/>
            <person name="Szatraj K."/>
            <person name="Zielenkiewicz U."/>
            <person name="Pilsyk S."/>
            <person name="Malc E."/>
            <person name="Mieczkowski P."/>
            <person name="Kruszewska J.S."/>
            <person name="Biernat P."/>
            <person name="Pawlowska J."/>
        </authorList>
    </citation>
    <scope>NUCLEOTIDE SEQUENCE</scope>
    <source>
        <strain evidence="3">WA0000067209</strain>
    </source>
</reference>
<dbReference type="Pfam" id="PF00210">
    <property type="entry name" value="Ferritin"/>
    <property type="match status" value="1"/>
</dbReference>
<evidence type="ECO:0000313" key="4">
    <source>
        <dbReference type="Proteomes" id="UP000654370"/>
    </source>
</evidence>
<dbReference type="InterPro" id="IPR009078">
    <property type="entry name" value="Ferritin-like_SF"/>
</dbReference>
<gene>
    <name evidence="3" type="ORF">INT43_002884</name>
</gene>
<evidence type="ECO:0000259" key="2">
    <source>
        <dbReference type="Pfam" id="PF00210"/>
    </source>
</evidence>
<dbReference type="GO" id="GO:0008199">
    <property type="term" value="F:ferric iron binding"/>
    <property type="evidence" value="ECO:0007669"/>
    <property type="project" value="InterPro"/>
</dbReference>
<dbReference type="Gene3D" id="1.20.1260.10">
    <property type="match status" value="1"/>
</dbReference>
<dbReference type="PANTHER" id="PTHR42932:SF3">
    <property type="entry name" value="DNA PROTECTION DURING STARVATION PROTEIN"/>
    <property type="match status" value="1"/>
</dbReference>
<comment type="caution">
    <text evidence="3">The sequence shown here is derived from an EMBL/GenBank/DDBJ whole genome shotgun (WGS) entry which is preliminary data.</text>
</comment>
<accession>A0A8H7Q609</accession>
<dbReference type="InterPro" id="IPR008331">
    <property type="entry name" value="Ferritin_DPS_dom"/>
</dbReference>
<organism evidence="3 4">
    <name type="scientific">Mortierella isabellina</name>
    <name type="common">Filamentous fungus</name>
    <name type="synonym">Umbelopsis isabellina</name>
    <dbReference type="NCBI Taxonomy" id="91625"/>
    <lineage>
        <taxon>Eukaryota</taxon>
        <taxon>Fungi</taxon>
        <taxon>Fungi incertae sedis</taxon>
        <taxon>Mucoromycota</taxon>
        <taxon>Mucoromycotina</taxon>
        <taxon>Umbelopsidomycetes</taxon>
        <taxon>Umbelopsidales</taxon>
        <taxon>Umbelopsidaceae</taxon>
        <taxon>Umbelopsis</taxon>
    </lineage>
</organism>
<dbReference type="PANTHER" id="PTHR42932">
    <property type="entry name" value="GENERAL STRESS PROTEIN 20U"/>
    <property type="match status" value="1"/>
</dbReference>
<dbReference type="InterPro" id="IPR002177">
    <property type="entry name" value="DPS_DNA-bd"/>
</dbReference>
<dbReference type="OrthoDB" id="2315170at2759"/>
<comment type="similarity">
    <text evidence="1">Belongs to the Dps family.</text>
</comment>
<feature type="domain" description="Ferritin/DPS" evidence="2">
    <location>
        <begin position="32"/>
        <end position="169"/>
    </location>
</feature>
<dbReference type="EMBL" id="JAEPQZ010000001">
    <property type="protein sequence ID" value="KAG2186446.1"/>
    <property type="molecule type" value="Genomic_DNA"/>
</dbReference>
<proteinExistence type="inferred from homology"/>
<dbReference type="Proteomes" id="UP000654370">
    <property type="component" value="Unassembled WGS sequence"/>
</dbReference>
<dbReference type="PIRSF" id="PIRSF005900">
    <property type="entry name" value="Dps"/>
    <property type="match status" value="1"/>
</dbReference>
<dbReference type="AlphaFoldDB" id="A0A8H7Q609"/>
<name>A0A8H7Q609_MORIS</name>
<dbReference type="PRINTS" id="PR01346">
    <property type="entry name" value="HELNAPAPROT"/>
</dbReference>
<dbReference type="InterPro" id="IPR012347">
    <property type="entry name" value="Ferritin-like"/>
</dbReference>
<dbReference type="CDD" id="cd01043">
    <property type="entry name" value="DPS"/>
    <property type="match status" value="1"/>
</dbReference>
<sequence>MSRLRQATMNVHKLLATPTDLKKDSVEQIVSAVNPLIADTYALFLKTKNYHWHVASSHFRDYHLLLDDQAESLFSTIDPLAERVRRIGGTTIRSISHISSLQKDIKDDNEDFVEPEKMISHLITDNLNLLKAQRKCHGVCDSNGDCATTSILEDFIDQSEKRIWFLNSVHAGGAHVK</sequence>